<dbReference type="EMBL" id="VOOR01000030">
    <property type="protein sequence ID" value="TXB62447.1"/>
    <property type="molecule type" value="Genomic_DNA"/>
</dbReference>
<evidence type="ECO:0000259" key="4">
    <source>
        <dbReference type="Pfam" id="PF00149"/>
    </source>
</evidence>
<dbReference type="PANTHER" id="PTHR31302:SF31">
    <property type="entry name" value="PHOSPHODIESTERASE YAEI"/>
    <property type="match status" value="1"/>
</dbReference>
<evidence type="ECO:0000256" key="1">
    <source>
        <dbReference type="ARBA" id="ARBA00022723"/>
    </source>
</evidence>
<keyword evidence="3" id="KW-1133">Transmembrane helix</keyword>
<keyword evidence="1" id="KW-0479">Metal-binding</keyword>
<dbReference type="OrthoDB" id="9780884at2"/>
<feature type="transmembrane region" description="Helical" evidence="3">
    <location>
        <begin position="65"/>
        <end position="90"/>
    </location>
</feature>
<evidence type="ECO:0000256" key="3">
    <source>
        <dbReference type="SAM" id="Phobius"/>
    </source>
</evidence>
<keyword evidence="3" id="KW-0472">Membrane</keyword>
<keyword evidence="3" id="KW-0812">Transmembrane</keyword>
<evidence type="ECO:0000313" key="5">
    <source>
        <dbReference type="EMBL" id="TXB62447.1"/>
    </source>
</evidence>
<keyword evidence="6" id="KW-1185">Reference proteome</keyword>
<dbReference type="SUPFAM" id="SSF56300">
    <property type="entry name" value="Metallo-dependent phosphatases"/>
    <property type="match status" value="1"/>
</dbReference>
<feature type="transmembrane region" description="Helical" evidence="3">
    <location>
        <begin position="117"/>
        <end position="138"/>
    </location>
</feature>
<evidence type="ECO:0000256" key="2">
    <source>
        <dbReference type="ARBA" id="ARBA00022801"/>
    </source>
</evidence>
<evidence type="ECO:0000313" key="6">
    <source>
        <dbReference type="Proteomes" id="UP000321580"/>
    </source>
</evidence>
<dbReference type="Pfam" id="PF00149">
    <property type="entry name" value="Metallophos"/>
    <property type="match status" value="1"/>
</dbReference>
<dbReference type="GO" id="GO:0046872">
    <property type="term" value="F:metal ion binding"/>
    <property type="evidence" value="ECO:0007669"/>
    <property type="project" value="UniProtKB-KW"/>
</dbReference>
<feature type="transmembrane region" description="Helical" evidence="3">
    <location>
        <begin position="35"/>
        <end position="53"/>
    </location>
</feature>
<dbReference type="InterPro" id="IPR029052">
    <property type="entry name" value="Metallo-depent_PP-like"/>
</dbReference>
<sequence>MRLLIFIALLLAFDVYAFQAFRSMAQGWPPVLRNMLYIVYWMIPAALAGWMAANASGLAEGLPKSVVMVGRAFFFIAYLSKALITGVLLIDDLRRGAAWGYQQLAGTEAVNPGRSRFMVQLGLGLAAIPFFSLIYGMVRNPYRYRLFREQVPVPGLPKALDGLKIIQISDIHTGSFLHKEPVRNAVDLINAQQPDLVFFTGDLVNNTADEATPYIDVFDKIQARYGVYSVLGNHDYGDYVRWPDEAAKRGNMEQLLGTHRQMGWEVLLNENRLLDIRGEQVAIIGVENYSAHPRFPKYGDLEQAYAGAEGAGLKLLLSHDPSHWEDQVVKTFKDIALTFSGHTHGMQFGVEIPGWLKWSPIKYVYKQWAGLYQSGGQYLYVNRGLGYLGYPGRVGILPEVTCIELQAADA</sequence>
<proteinExistence type="predicted"/>
<dbReference type="GO" id="GO:0016020">
    <property type="term" value="C:membrane"/>
    <property type="evidence" value="ECO:0007669"/>
    <property type="project" value="GOC"/>
</dbReference>
<dbReference type="GO" id="GO:0008758">
    <property type="term" value="F:UDP-2,3-diacylglucosamine hydrolase activity"/>
    <property type="evidence" value="ECO:0007669"/>
    <property type="project" value="TreeGrafter"/>
</dbReference>
<gene>
    <name evidence="5" type="ORF">FRY97_14285</name>
</gene>
<protein>
    <submittedName>
        <fullName evidence="5">Metallophosphoesterase</fullName>
    </submittedName>
</protein>
<dbReference type="CDD" id="cd07385">
    <property type="entry name" value="MPP_YkuE_C"/>
    <property type="match status" value="1"/>
</dbReference>
<dbReference type="GO" id="GO:0009245">
    <property type="term" value="P:lipid A biosynthetic process"/>
    <property type="evidence" value="ECO:0007669"/>
    <property type="project" value="TreeGrafter"/>
</dbReference>
<dbReference type="InterPro" id="IPR051158">
    <property type="entry name" value="Metallophosphoesterase_sf"/>
</dbReference>
<dbReference type="PANTHER" id="PTHR31302">
    <property type="entry name" value="TRANSMEMBRANE PROTEIN WITH METALLOPHOSPHOESTERASE DOMAIN-RELATED"/>
    <property type="match status" value="1"/>
</dbReference>
<accession>A0A5C6RJQ8</accession>
<reference evidence="5 6" key="1">
    <citation type="submission" date="2019-08" db="EMBL/GenBank/DDBJ databases">
        <title>Genome of Phaeodactylibacter luteus.</title>
        <authorList>
            <person name="Bowman J.P."/>
        </authorList>
    </citation>
    <scope>NUCLEOTIDE SEQUENCE [LARGE SCALE GENOMIC DNA]</scope>
    <source>
        <strain evidence="5 6">KCTC 42180</strain>
    </source>
</reference>
<dbReference type="AlphaFoldDB" id="A0A5C6RJQ8"/>
<dbReference type="RefSeq" id="WP_147168233.1">
    <property type="nucleotide sequence ID" value="NZ_VOOR01000030.1"/>
</dbReference>
<feature type="domain" description="Calcineurin-like phosphoesterase" evidence="4">
    <location>
        <begin position="163"/>
        <end position="345"/>
    </location>
</feature>
<dbReference type="Gene3D" id="3.60.21.10">
    <property type="match status" value="1"/>
</dbReference>
<name>A0A5C6RJQ8_9BACT</name>
<dbReference type="InterPro" id="IPR004843">
    <property type="entry name" value="Calcineurin-like_PHP"/>
</dbReference>
<dbReference type="Proteomes" id="UP000321580">
    <property type="component" value="Unassembled WGS sequence"/>
</dbReference>
<keyword evidence="2" id="KW-0378">Hydrolase</keyword>
<organism evidence="5 6">
    <name type="scientific">Phaeodactylibacter luteus</name>
    <dbReference type="NCBI Taxonomy" id="1564516"/>
    <lineage>
        <taxon>Bacteria</taxon>
        <taxon>Pseudomonadati</taxon>
        <taxon>Bacteroidota</taxon>
        <taxon>Saprospiria</taxon>
        <taxon>Saprospirales</taxon>
        <taxon>Haliscomenobacteraceae</taxon>
        <taxon>Phaeodactylibacter</taxon>
    </lineage>
</organism>
<comment type="caution">
    <text evidence="5">The sequence shown here is derived from an EMBL/GenBank/DDBJ whole genome shotgun (WGS) entry which is preliminary data.</text>
</comment>